<name>A0ABX1PBQ0_9CYAN</name>
<feature type="transmembrane region" description="Helical" evidence="1">
    <location>
        <begin position="368"/>
        <end position="389"/>
    </location>
</feature>
<gene>
    <name evidence="3" type="ORF">DP116_21590</name>
</gene>
<feature type="domain" description="Acyltransferase 3" evidence="2">
    <location>
        <begin position="25"/>
        <end position="390"/>
    </location>
</feature>
<feature type="transmembrane region" description="Helical" evidence="1">
    <location>
        <begin position="182"/>
        <end position="202"/>
    </location>
</feature>
<evidence type="ECO:0000313" key="3">
    <source>
        <dbReference type="EMBL" id="NMG21898.1"/>
    </source>
</evidence>
<dbReference type="Proteomes" id="UP000718564">
    <property type="component" value="Unassembled WGS sequence"/>
</dbReference>
<keyword evidence="3" id="KW-0808">Transferase</keyword>
<keyword evidence="4" id="KW-1185">Reference proteome</keyword>
<evidence type="ECO:0000313" key="4">
    <source>
        <dbReference type="Proteomes" id="UP000718564"/>
    </source>
</evidence>
<sequence length="408" mass="46967">MHQNIIHESSNTYSEKPSNQRLRLAYLDGIRGLAALYVVLVHCWEPSLADALQPALLWLPMAKFLRYGIFAVVIFIVLSGYCLMLPVVRSDKKYFSGGLLGFFKRRIRRILPPYYAALLLCTLIGIFILWIEPADAFGLEDERFHILKDLFSPRFSLHDVVVYLLLFQNFGSLYINKINGPTWTVAVEWQIYFLFAVLLIPIWRRLGLFYTVAIAFAVGITLNYLMGELSFSVHPWFLGLFALGMTAAEINFSQKPSLMWMKNSLPWHKLAALFTCFGFLTEWIRFNLIQQIPEWVIHYFIALGTACFLTYCTNFLINGKPLPPAVQFLESPRLVALGVFSYSLYIIHAPIVWLVYQILLSQQLSPSILAFRWFVIAVPLSIVVAYVFYRFCERPFMSHLPAKVKSQG</sequence>
<dbReference type="PANTHER" id="PTHR23028">
    <property type="entry name" value="ACETYLTRANSFERASE"/>
    <property type="match status" value="1"/>
</dbReference>
<keyword evidence="1" id="KW-0472">Membrane</keyword>
<dbReference type="RefSeq" id="WP_169157120.1">
    <property type="nucleotide sequence ID" value="NZ_CAWPJE010000198.1"/>
</dbReference>
<feature type="transmembrane region" description="Helical" evidence="1">
    <location>
        <begin position="64"/>
        <end position="88"/>
    </location>
</feature>
<reference evidence="3 4" key="1">
    <citation type="submission" date="2018-06" db="EMBL/GenBank/DDBJ databases">
        <title>Comparative genomics of Brasilonema spp. strains.</title>
        <authorList>
            <person name="Alvarenga D.O."/>
            <person name="Fiore M.F."/>
            <person name="Varani A.M."/>
        </authorList>
    </citation>
    <scope>NUCLEOTIDE SEQUENCE [LARGE SCALE GENOMIC DNA]</scope>
    <source>
        <strain evidence="3 4">SPC951</strain>
    </source>
</reference>
<feature type="transmembrane region" description="Helical" evidence="1">
    <location>
        <begin position="265"/>
        <end position="284"/>
    </location>
</feature>
<keyword evidence="1" id="KW-0812">Transmembrane</keyword>
<feature type="transmembrane region" description="Helical" evidence="1">
    <location>
        <begin position="208"/>
        <end position="226"/>
    </location>
</feature>
<dbReference type="InterPro" id="IPR050879">
    <property type="entry name" value="Acyltransferase_3"/>
</dbReference>
<dbReference type="InterPro" id="IPR002656">
    <property type="entry name" value="Acyl_transf_3_dom"/>
</dbReference>
<feature type="transmembrane region" description="Helical" evidence="1">
    <location>
        <begin position="233"/>
        <end position="253"/>
    </location>
</feature>
<organism evidence="3 4">
    <name type="scientific">Brasilonema bromeliae SPC951</name>
    <dbReference type="NCBI Taxonomy" id="385972"/>
    <lineage>
        <taxon>Bacteria</taxon>
        <taxon>Bacillati</taxon>
        <taxon>Cyanobacteriota</taxon>
        <taxon>Cyanophyceae</taxon>
        <taxon>Nostocales</taxon>
        <taxon>Scytonemataceae</taxon>
        <taxon>Brasilonema</taxon>
        <taxon>Bromeliae group (in: Brasilonema)</taxon>
    </lineage>
</organism>
<accession>A0ABX1PBQ0</accession>
<evidence type="ECO:0000259" key="2">
    <source>
        <dbReference type="Pfam" id="PF01757"/>
    </source>
</evidence>
<comment type="caution">
    <text evidence="3">The sequence shown here is derived from an EMBL/GenBank/DDBJ whole genome shotgun (WGS) entry which is preliminary data.</text>
</comment>
<keyword evidence="1" id="KW-1133">Transmembrane helix</keyword>
<dbReference type="EMBL" id="QMEB01000202">
    <property type="protein sequence ID" value="NMG21898.1"/>
    <property type="molecule type" value="Genomic_DNA"/>
</dbReference>
<feature type="transmembrane region" description="Helical" evidence="1">
    <location>
        <begin position="114"/>
        <end position="131"/>
    </location>
</feature>
<keyword evidence="3" id="KW-0012">Acyltransferase</keyword>
<proteinExistence type="predicted"/>
<protein>
    <submittedName>
        <fullName evidence="3">Acyltransferase</fullName>
    </submittedName>
</protein>
<dbReference type="Pfam" id="PF01757">
    <property type="entry name" value="Acyl_transf_3"/>
    <property type="match status" value="1"/>
</dbReference>
<feature type="transmembrane region" description="Helical" evidence="1">
    <location>
        <begin position="337"/>
        <end position="356"/>
    </location>
</feature>
<evidence type="ECO:0000256" key="1">
    <source>
        <dbReference type="SAM" id="Phobius"/>
    </source>
</evidence>
<dbReference type="GO" id="GO:0016746">
    <property type="term" value="F:acyltransferase activity"/>
    <property type="evidence" value="ECO:0007669"/>
    <property type="project" value="UniProtKB-KW"/>
</dbReference>
<feature type="transmembrane region" description="Helical" evidence="1">
    <location>
        <begin position="296"/>
        <end position="317"/>
    </location>
</feature>
<feature type="transmembrane region" description="Helical" evidence="1">
    <location>
        <begin position="151"/>
        <end position="170"/>
    </location>
</feature>